<organism evidence="4">
    <name type="scientific">Thermogemmatispora argillosa</name>
    <dbReference type="NCBI Taxonomy" id="2045280"/>
    <lineage>
        <taxon>Bacteria</taxon>
        <taxon>Bacillati</taxon>
        <taxon>Chloroflexota</taxon>
        <taxon>Ktedonobacteria</taxon>
        <taxon>Thermogemmatisporales</taxon>
        <taxon>Thermogemmatisporaceae</taxon>
        <taxon>Thermogemmatispora</taxon>
    </lineage>
</organism>
<keyword evidence="2" id="KW-0472">Membrane</keyword>
<feature type="transmembrane region" description="Helical" evidence="2">
    <location>
        <begin position="101"/>
        <end position="118"/>
    </location>
</feature>
<feature type="transmembrane region" description="Helical" evidence="2">
    <location>
        <begin position="148"/>
        <end position="167"/>
    </location>
</feature>
<evidence type="ECO:0000256" key="2">
    <source>
        <dbReference type="SAM" id="Phobius"/>
    </source>
</evidence>
<dbReference type="AlphaFoldDB" id="A0A455SYX4"/>
<proteinExistence type="predicted"/>
<feature type="transmembrane region" description="Helical" evidence="2">
    <location>
        <begin position="206"/>
        <end position="223"/>
    </location>
</feature>
<dbReference type="EMBL" id="AP019377">
    <property type="protein sequence ID" value="BBH93633.1"/>
    <property type="molecule type" value="Genomic_DNA"/>
</dbReference>
<reference evidence="4" key="1">
    <citation type="submission" date="2018-12" db="EMBL/GenBank/DDBJ databases">
        <title>Novel natural products biosynthetic potential of the class Ktedonobacteria.</title>
        <authorList>
            <person name="Zheng Y."/>
            <person name="Saitou A."/>
            <person name="Wang C.M."/>
            <person name="Toyoda A."/>
            <person name="Minakuchi Y."/>
            <person name="Sekiguchi Y."/>
            <person name="Ueda K."/>
            <person name="Takano H."/>
            <person name="Sakai Y."/>
            <person name="Yokota A."/>
            <person name="Yabe S."/>
        </authorList>
    </citation>
    <scope>NUCLEOTIDE SEQUENCE</scope>
    <source>
        <strain evidence="4">A3-2</strain>
    </source>
</reference>
<feature type="domain" description="Phosphatidic acid phosphatase type 2/haloperoxidase" evidence="3">
    <location>
        <begin position="101"/>
        <end position="217"/>
    </location>
</feature>
<gene>
    <name evidence="4" type="ORF">KTA_18320</name>
</gene>
<dbReference type="SMART" id="SM00014">
    <property type="entry name" value="acidPPc"/>
    <property type="match status" value="1"/>
</dbReference>
<feature type="transmembrane region" description="Helical" evidence="2">
    <location>
        <begin position="21"/>
        <end position="40"/>
    </location>
</feature>
<dbReference type="InterPro" id="IPR036938">
    <property type="entry name" value="PAP2/HPO_sf"/>
</dbReference>
<sequence length="259" mass="29121">MQQEIQTRRLPWYRTVYRGKVLLALYALLLSVFALLAWWVHGHPVLAIDVVITHEFQEEQSPWLRALMLAISFIGSAPLLAAGLVLITALLLWLVRLRLEALVLLGNCLSSELLNRTVKVVVARPRPLPTLVEVLQAAHGASFPSGHVMAYVAYWGLLFSYALILFEGRSWWRILLLLVAGFFIVMVGPSRIYLGDHWASDVLGGYLLGGLWLSLWLLLYLRLRARGLLASRRRPPVSHSGSDVKRAALPTSSRSRRLS</sequence>
<feature type="transmembrane region" description="Helical" evidence="2">
    <location>
        <begin position="174"/>
        <end position="194"/>
    </location>
</feature>
<dbReference type="Gene3D" id="1.20.144.10">
    <property type="entry name" value="Phosphatidic acid phosphatase type 2/haloperoxidase"/>
    <property type="match status" value="2"/>
</dbReference>
<evidence type="ECO:0000259" key="3">
    <source>
        <dbReference type="SMART" id="SM00014"/>
    </source>
</evidence>
<feature type="region of interest" description="Disordered" evidence="1">
    <location>
        <begin position="233"/>
        <end position="259"/>
    </location>
</feature>
<feature type="transmembrane region" description="Helical" evidence="2">
    <location>
        <begin position="66"/>
        <end position="94"/>
    </location>
</feature>
<dbReference type="PANTHER" id="PTHR14969">
    <property type="entry name" value="SPHINGOSINE-1-PHOSPHATE PHOSPHOHYDROLASE"/>
    <property type="match status" value="1"/>
</dbReference>
<evidence type="ECO:0000313" key="4">
    <source>
        <dbReference type="EMBL" id="BBH93633.1"/>
    </source>
</evidence>
<dbReference type="Pfam" id="PF01569">
    <property type="entry name" value="PAP2"/>
    <property type="match status" value="1"/>
</dbReference>
<keyword evidence="2" id="KW-0812">Transmembrane</keyword>
<protein>
    <recommendedName>
        <fullName evidence="3">Phosphatidic acid phosphatase type 2/haloperoxidase domain-containing protein</fullName>
    </recommendedName>
</protein>
<keyword evidence="2" id="KW-1133">Transmembrane helix</keyword>
<dbReference type="CDD" id="cd03392">
    <property type="entry name" value="PAP2_like_2"/>
    <property type="match status" value="1"/>
</dbReference>
<accession>A0A455SYX4</accession>
<evidence type="ECO:0000256" key="1">
    <source>
        <dbReference type="SAM" id="MobiDB-lite"/>
    </source>
</evidence>
<name>A0A455SYX4_9CHLR</name>
<dbReference type="InterPro" id="IPR000326">
    <property type="entry name" value="PAP2/HPO"/>
</dbReference>
<dbReference type="PANTHER" id="PTHR14969:SF13">
    <property type="entry name" value="AT30094P"/>
    <property type="match status" value="1"/>
</dbReference>
<dbReference type="SUPFAM" id="SSF48317">
    <property type="entry name" value="Acid phosphatase/Vanadium-dependent haloperoxidase"/>
    <property type="match status" value="1"/>
</dbReference>